<dbReference type="Gene3D" id="3.40.50.1820">
    <property type="entry name" value="alpha/beta hydrolase"/>
    <property type="match status" value="2"/>
</dbReference>
<keyword evidence="4" id="KW-1185">Reference proteome</keyword>
<proteinExistence type="predicted"/>
<dbReference type="InterPro" id="IPR019819">
    <property type="entry name" value="Carboxylesterase_B_CS"/>
</dbReference>
<dbReference type="SUPFAM" id="SSF53474">
    <property type="entry name" value="alpha/beta-Hydrolases"/>
    <property type="match status" value="1"/>
</dbReference>
<protein>
    <recommendedName>
        <fullName evidence="2">Carboxylesterase type B domain-containing protein</fullName>
    </recommendedName>
</protein>
<dbReference type="PROSITE" id="PS00941">
    <property type="entry name" value="CARBOXYLESTERASE_B_2"/>
    <property type="match status" value="1"/>
</dbReference>
<reference evidence="3 4" key="1">
    <citation type="submission" date="2023-08" db="EMBL/GenBank/DDBJ databases">
        <title>A Necator americanus chromosomal reference genome.</title>
        <authorList>
            <person name="Ilik V."/>
            <person name="Petrzelkova K.J."/>
            <person name="Pardy F."/>
            <person name="Fuh T."/>
            <person name="Niatou-Singa F.S."/>
            <person name="Gouil Q."/>
            <person name="Baker L."/>
            <person name="Ritchie M.E."/>
            <person name="Jex A.R."/>
            <person name="Gazzola D."/>
            <person name="Li H."/>
            <person name="Toshio Fujiwara R."/>
            <person name="Zhan B."/>
            <person name="Aroian R.V."/>
            <person name="Pafco B."/>
            <person name="Schwarz E.M."/>
        </authorList>
    </citation>
    <scope>NUCLEOTIDE SEQUENCE [LARGE SCALE GENOMIC DNA]</scope>
    <source>
        <strain evidence="3 4">Aroian</strain>
        <tissue evidence="3">Whole animal</tissue>
    </source>
</reference>
<feature type="signal peptide" evidence="1">
    <location>
        <begin position="1"/>
        <end position="16"/>
    </location>
</feature>
<feature type="domain" description="Carboxylesterase type B" evidence="2">
    <location>
        <begin position="290"/>
        <end position="453"/>
    </location>
</feature>
<dbReference type="InterPro" id="IPR002018">
    <property type="entry name" value="CarbesteraseB"/>
</dbReference>
<name>A0ABR1E5V9_NECAM</name>
<comment type="caution">
    <text evidence="3">The sequence shown here is derived from an EMBL/GenBank/DDBJ whole genome shotgun (WGS) entry which is preliminary data.</text>
</comment>
<dbReference type="Proteomes" id="UP001303046">
    <property type="component" value="Unassembled WGS sequence"/>
</dbReference>
<evidence type="ECO:0000313" key="4">
    <source>
        <dbReference type="Proteomes" id="UP001303046"/>
    </source>
</evidence>
<evidence type="ECO:0000313" key="3">
    <source>
        <dbReference type="EMBL" id="KAK6758031.1"/>
    </source>
</evidence>
<dbReference type="PANTHER" id="PTHR44590:SF4">
    <property type="entry name" value="CARBOXYLIC ESTER HYDROLASE"/>
    <property type="match status" value="1"/>
</dbReference>
<evidence type="ECO:0000259" key="2">
    <source>
        <dbReference type="Pfam" id="PF00135"/>
    </source>
</evidence>
<sequence>MLNYLLILWLAVGATGQILHLDPGSVQGFIHTTKSGPAAEVFLNIPYAAPPVGELRFEKPSPPIPWSSIRDGTKFGHTCHPHTQQAAVQPPPSEDCLTLNIIRPKKEAPKEGYPILLWVHGGGYEIGSTSIYGFRGFADIYIPHDVIVVTIQYRLGVYGFFSTGDSRIPGNLGLYDMAAAVKFVHANAPKFGGDRTRITAWGLSAGGSAVGQLALSPLTRDYIAGSIEMSGTPWASWAIGPTVANNSLHLAKALGCEGKGLKDCMKHATVRAIYDAVLDVEMIHGDYFKNHKDEATNELIDYYVDRDEEEVYDFYLDRYTEFVSDLFFNVPAVDGILSRRKAGWKMFAYSFDHYNEAIWRSDVPKRLRGSPHVNEYPYMFDVYVLGDFKIDAKEQIVADVIQQSFINFVKTGIPTNKHVSWEDVGNNENLKYLSISPEPKMKDKFYSGAANFWHKMKGYGFDLVQMLPTRKNTTHNRDGNEL</sequence>
<keyword evidence="1" id="KW-0732">Signal</keyword>
<evidence type="ECO:0000256" key="1">
    <source>
        <dbReference type="SAM" id="SignalP"/>
    </source>
</evidence>
<dbReference type="InterPro" id="IPR029058">
    <property type="entry name" value="AB_hydrolase_fold"/>
</dbReference>
<organism evidence="3 4">
    <name type="scientific">Necator americanus</name>
    <name type="common">Human hookworm</name>
    <dbReference type="NCBI Taxonomy" id="51031"/>
    <lineage>
        <taxon>Eukaryota</taxon>
        <taxon>Metazoa</taxon>
        <taxon>Ecdysozoa</taxon>
        <taxon>Nematoda</taxon>
        <taxon>Chromadorea</taxon>
        <taxon>Rhabditida</taxon>
        <taxon>Rhabditina</taxon>
        <taxon>Rhabditomorpha</taxon>
        <taxon>Strongyloidea</taxon>
        <taxon>Ancylostomatidae</taxon>
        <taxon>Bunostominae</taxon>
        <taxon>Necator</taxon>
    </lineage>
</organism>
<dbReference type="Pfam" id="PF00135">
    <property type="entry name" value="COesterase"/>
    <property type="match status" value="2"/>
</dbReference>
<dbReference type="EMBL" id="JAVFWL010000005">
    <property type="protein sequence ID" value="KAK6758031.1"/>
    <property type="molecule type" value="Genomic_DNA"/>
</dbReference>
<dbReference type="PANTHER" id="PTHR44590">
    <property type="entry name" value="CARBOXYLIC ESTER HYDROLASE-RELATED"/>
    <property type="match status" value="1"/>
</dbReference>
<feature type="chain" id="PRO_5045672533" description="Carboxylesterase type B domain-containing protein" evidence="1">
    <location>
        <begin position="17"/>
        <end position="482"/>
    </location>
</feature>
<feature type="domain" description="Carboxylesterase type B" evidence="2">
    <location>
        <begin position="18"/>
        <end position="279"/>
    </location>
</feature>
<accession>A0ABR1E5V9</accession>
<gene>
    <name evidence="3" type="primary">Necator_chrV.g20485</name>
    <name evidence="3" type="ORF">RB195_015692</name>
</gene>